<reference evidence="5" key="2">
    <citation type="submission" date="2025-09" db="UniProtKB">
        <authorList>
            <consortium name="Ensembl"/>
        </authorList>
    </citation>
    <scope>IDENTIFICATION</scope>
</reference>
<keyword evidence="6" id="KW-1185">Reference proteome</keyword>
<evidence type="ECO:0000256" key="1">
    <source>
        <dbReference type="ARBA" id="ARBA00006889"/>
    </source>
</evidence>
<dbReference type="Proteomes" id="UP000694540">
    <property type="component" value="Unplaced"/>
</dbReference>
<evidence type="ECO:0000313" key="5">
    <source>
        <dbReference type="Ensembl" id="ENSCWAP00000016514.1"/>
    </source>
</evidence>
<keyword evidence="2" id="KW-0813">Transport</keyword>
<dbReference type="GO" id="GO:0005615">
    <property type="term" value="C:extracellular space"/>
    <property type="evidence" value="ECO:0007669"/>
    <property type="project" value="TreeGrafter"/>
</dbReference>
<dbReference type="GO" id="GO:0036094">
    <property type="term" value="F:small molecule binding"/>
    <property type="evidence" value="ECO:0007669"/>
    <property type="project" value="InterPro"/>
</dbReference>
<dbReference type="Ensembl" id="ENSCWAT00000017915.1">
    <property type="protein sequence ID" value="ENSCWAP00000016514.1"/>
    <property type="gene ID" value="ENSCWAG00000012766.1"/>
</dbReference>
<evidence type="ECO:0000256" key="2">
    <source>
        <dbReference type="ARBA" id="ARBA00022448"/>
    </source>
</evidence>
<organism evidence="5 6">
    <name type="scientific">Catagonus wagneri</name>
    <name type="common">Chacoan peccary</name>
    <dbReference type="NCBI Taxonomy" id="51154"/>
    <lineage>
        <taxon>Eukaryota</taxon>
        <taxon>Metazoa</taxon>
        <taxon>Chordata</taxon>
        <taxon>Craniata</taxon>
        <taxon>Vertebrata</taxon>
        <taxon>Euteleostomi</taxon>
        <taxon>Mammalia</taxon>
        <taxon>Eutheria</taxon>
        <taxon>Laurasiatheria</taxon>
        <taxon>Artiodactyla</taxon>
        <taxon>Suina</taxon>
        <taxon>Tayassuidae</taxon>
        <taxon>Catagonus</taxon>
    </lineage>
</organism>
<dbReference type="InterPro" id="IPR002345">
    <property type="entry name" value="Lipocalin"/>
</dbReference>
<name>A0A8C3WHD9_9CETA</name>
<proteinExistence type="inferred from homology"/>
<keyword evidence="3" id="KW-0732">Signal</keyword>
<protein>
    <recommendedName>
        <fullName evidence="4">Lipocalin/cytosolic fatty-acid binding domain-containing protein</fullName>
    </recommendedName>
</protein>
<sequence>MNLLLLAVGLTLLASPQARHWGPQDPNFNETLVSGNWFSAALASNQPQLVKEARARRVFINHIQVTPRALRFHLFQKINGVCVPATMTANKTKRKFRYLLQYFGQNRVFLEKVDPKSYVIICTHHKARGRETVVVTLLSKCQGLARPPCPHRGQPPTPKGRV</sequence>
<dbReference type="AlphaFoldDB" id="A0A8C3WHD9"/>
<feature type="signal peptide" evidence="3">
    <location>
        <begin position="1"/>
        <end position="18"/>
    </location>
</feature>
<evidence type="ECO:0000313" key="6">
    <source>
        <dbReference type="Proteomes" id="UP000694540"/>
    </source>
</evidence>
<feature type="chain" id="PRO_5034468014" description="Lipocalin/cytosolic fatty-acid binding domain-containing protein" evidence="3">
    <location>
        <begin position="19"/>
        <end position="162"/>
    </location>
</feature>
<evidence type="ECO:0000259" key="4">
    <source>
        <dbReference type="Pfam" id="PF00061"/>
    </source>
</evidence>
<dbReference type="InterPro" id="IPR000566">
    <property type="entry name" value="Lipocln_cytosolic_FA-bd_dom"/>
</dbReference>
<dbReference type="InterPro" id="IPR012674">
    <property type="entry name" value="Calycin"/>
</dbReference>
<dbReference type="SUPFAM" id="SSF50814">
    <property type="entry name" value="Lipocalins"/>
    <property type="match status" value="1"/>
</dbReference>
<evidence type="ECO:0000256" key="3">
    <source>
        <dbReference type="SAM" id="SignalP"/>
    </source>
</evidence>
<reference evidence="5" key="1">
    <citation type="submission" date="2025-08" db="UniProtKB">
        <authorList>
            <consortium name="Ensembl"/>
        </authorList>
    </citation>
    <scope>IDENTIFICATION</scope>
</reference>
<dbReference type="GeneTree" id="ENSGT01050000244868"/>
<accession>A0A8C3WHD9</accession>
<dbReference type="PANTHER" id="PTHR11430:SF70">
    <property type="entry name" value="UTEROCALIN"/>
    <property type="match status" value="1"/>
</dbReference>
<feature type="domain" description="Lipocalin/cytosolic fatty-acid binding" evidence="4">
    <location>
        <begin position="34"/>
        <end position="140"/>
    </location>
</feature>
<dbReference type="PANTHER" id="PTHR11430">
    <property type="entry name" value="LIPOCALIN"/>
    <property type="match status" value="1"/>
</dbReference>
<dbReference type="Gene3D" id="2.40.128.20">
    <property type="match status" value="1"/>
</dbReference>
<dbReference type="Pfam" id="PF00061">
    <property type="entry name" value="Lipocalin"/>
    <property type="match status" value="1"/>
</dbReference>
<comment type="similarity">
    <text evidence="1">Belongs to the calycin superfamily. Lipocalin family.</text>
</comment>